<organism evidence="2 3">
    <name type="scientific">Mytilus galloprovincialis</name>
    <name type="common">Mediterranean mussel</name>
    <dbReference type="NCBI Taxonomy" id="29158"/>
    <lineage>
        <taxon>Eukaryota</taxon>
        <taxon>Metazoa</taxon>
        <taxon>Spiralia</taxon>
        <taxon>Lophotrochozoa</taxon>
        <taxon>Mollusca</taxon>
        <taxon>Bivalvia</taxon>
        <taxon>Autobranchia</taxon>
        <taxon>Pteriomorphia</taxon>
        <taxon>Mytilida</taxon>
        <taxon>Mytiloidea</taxon>
        <taxon>Mytilidae</taxon>
        <taxon>Mytilinae</taxon>
        <taxon>Mytilus</taxon>
    </lineage>
</organism>
<name>A0A3L5TV88_MYTGA</name>
<dbReference type="SMR" id="A0A3L5TV88"/>
<reference evidence="2 3" key="1">
    <citation type="journal article" date="2016" name="PLoS ONE">
        <title>A First Insight into the Genome of the Filter-Feeder Mussel Mytilus galloprovincialis.</title>
        <authorList>
            <person name="Murgarella M."/>
            <person name="Puiu D."/>
            <person name="Novoa B."/>
            <person name="Figueras A."/>
            <person name="Posada D."/>
            <person name="Canchaya C."/>
        </authorList>
    </citation>
    <scope>NUCLEOTIDE SEQUENCE [LARGE SCALE GENOMIC DNA]</scope>
    <source>
        <tissue evidence="2">Muscle</tissue>
    </source>
</reference>
<sequence>MSSPESKELMKLFKCSTDVATKVMSAFAESKLLPPFSGNFQSFLNDQKHFFYHQWEQTKCCHCPPAGCAIRRKNRMDHWIFNSFYNDNGIVHRKHVIKQEGIIQQRCLHKYVTRNICLDDLDITVLHFVLLSSGKLNGPEMSAVETINDKRNSICHAWSTCCFSMVQMNRIWTEIDSAVSTLSNPILMPIFKSQIQFLRKFDIDKEEISSLSSKLDKLNTSLEELSGRIPTNSNNINTTITNMEVSMVRLTQISQQNSEDIKQAHQALSQEMKETAQEERQALKRTLQHEIGKLSFTILYDRQVNVLVPQETFKEDIGRCGVSANETTLHPNNHLKKGIPL</sequence>
<gene>
    <name evidence="2" type="ORF">AM593_03349</name>
</gene>
<keyword evidence="3" id="KW-1185">Reference proteome</keyword>
<accession>A0A3L5TV88</accession>
<comment type="caution">
    <text evidence="2">The sequence shown here is derived from an EMBL/GenBank/DDBJ whole genome shotgun (WGS) entry which is preliminary data.</text>
</comment>
<feature type="non-terminal residue" evidence="2">
    <location>
        <position position="1"/>
    </location>
</feature>
<feature type="coiled-coil region" evidence="1">
    <location>
        <begin position="258"/>
        <end position="293"/>
    </location>
</feature>
<proteinExistence type="predicted"/>
<dbReference type="AlphaFoldDB" id="A0A3L5TV88"/>
<keyword evidence="1" id="KW-0175">Coiled coil</keyword>
<evidence type="ECO:0008006" key="4">
    <source>
        <dbReference type="Google" id="ProtNLM"/>
    </source>
</evidence>
<protein>
    <recommendedName>
        <fullName evidence="4">DZIP3-like HEPN domain-containing protein</fullName>
    </recommendedName>
</protein>
<evidence type="ECO:0000313" key="2">
    <source>
        <dbReference type="EMBL" id="OPL33852.1"/>
    </source>
</evidence>
<dbReference type="EMBL" id="KV581321">
    <property type="protein sequence ID" value="OPL33852.1"/>
    <property type="molecule type" value="Genomic_DNA"/>
</dbReference>
<evidence type="ECO:0000313" key="3">
    <source>
        <dbReference type="Proteomes" id="UP000266721"/>
    </source>
</evidence>
<evidence type="ECO:0000256" key="1">
    <source>
        <dbReference type="SAM" id="Coils"/>
    </source>
</evidence>
<dbReference type="Proteomes" id="UP000266721">
    <property type="component" value="Unassembled WGS sequence"/>
</dbReference>